<evidence type="ECO:0000313" key="1">
    <source>
        <dbReference type="EMBL" id="KAI9916260.1"/>
    </source>
</evidence>
<dbReference type="EMBL" id="CM047581">
    <property type="protein sequence ID" value="KAI9916260.1"/>
    <property type="molecule type" value="Genomic_DNA"/>
</dbReference>
<comment type="caution">
    <text evidence="1">The sequence shown here is derived from an EMBL/GenBank/DDBJ whole genome shotgun (WGS) entry which is preliminary data.</text>
</comment>
<protein>
    <submittedName>
        <fullName evidence="1">Uncharacterized protein</fullName>
    </submittedName>
</protein>
<evidence type="ECO:0000313" key="2">
    <source>
        <dbReference type="Proteomes" id="UP001163321"/>
    </source>
</evidence>
<proteinExistence type="predicted"/>
<accession>A0ACC0WCA1</accession>
<reference evidence="1 2" key="1">
    <citation type="journal article" date="2022" name="bioRxiv">
        <title>The genome of the oomycete Peronosclerospora sorghi, a cosmopolitan pathogen of maize and sorghum, is inflated with dispersed pseudogenes.</title>
        <authorList>
            <person name="Fletcher K."/>
            <person name="Martin F."/>
            <person name="Isakeit T."/>
            <person name="Cavanaugh K."/>
            <person name="Magill C."/>
            <person name="Michelmore R."/>
        </authorList>
    </citation>
    <scope>NUCLEOTIDE SEQUENCE [LARGE SCALE GENOMIC DNA]</scope>
    <source>
        <strain evidence="1">P6</strain>
    </source>
</reference>
<sequence length="145" mass="15833">MGAGAGLSGLAASQLAAHTALTDGNEIVLKLLTKNVGINAELIKVHVLSLLWGDHQSVEHFERAFVHPVDVLLGADVVCWPVLVKPILQTIKYLLLRSRDPLKGTFCCGFLCRAQATEEHFFEEAEVVGCAYKRTLSYPRHGPLT</sequence>
<keyword evidence="2" id="KW-1185">Reference proteome</keyword>
<name>A0ACC0WCA1_9STRA</name>
<dbReference type="Proteomes" id="UP001163321">
    <property type="component" value="Chromosome 2"/>
</dbReference>
<gene>
    <name evidence="1" type="ORF">PsorP6_017092</name>
</gene>
<organism evidence="1 2">
    <name type="scientific">Peronosclerospora sorghi</name>
    <dbReference type="NCBI Taxonomy" id="230839"/>
    <lineage>
        <taxon>Eukaryota</taxon>
        <taxon>Sar</taxon>
        <taxon>Stramenopiles</taxon>
        <taxon>Oomycota</taxon>
        <taxon>Peronosporomycetes</taxon>
        <taxon>Peronosporales</taxon>
        <taxon>Peronosporaceae</taxon>
        <taxon>Peronosclerospora</taxon>
    </lineage>
</organism>